<dbReference type="SUPFAM" id="SSF53187">
    <property type="entry name" value="Zn-dependent exopeptidases"/>
    <property type="match status" value="1"/>
</dbReference>
<gene>
    <name evidence="2" type="ORF">C4N9_08580</name>
</gene>
<dbReference type="Proteomes" id="UP000244940">
    <property type="component" value="Unassembled WGS sequence"/>
</dbReference>
<dbReference type="Gene3D" id="3.40.630.10">
    <property type="entry name" value="Zn peptidases"/>
    <property type="match status" value="1"/>
</dbReference>
<sequence>MTISDLRRDLARHAGFGEKYTGGPGDLATAAWIETELQAAGYETWRQDVTLPRNRVDRLTLSGLDVALYAQPNLVPGTVTAPLRVIHDRVQAARAAGAIAVIRAPYGRHSTIWLPPFRDLIADALEAGAKALVVLPTGPSGDIVGLNTWADRPFAPVPLVIGRPDDLPLYLRNEGQTLTLTLSGAVEPVASPNILARRIAGPRWIGLSTPRTGFFTCLTERGSGTAAFLAMARRLPALYPERSVFLMNTTGHELAFGGTHAALDHAPPPEDTDAWVHLGATLASNDQQETRNGQMLSVADPNRVVMASESMRDACADAFAGLSGLAPPRAVVPGAGELSTIVDLGYRNAFAVLGQGRWFHTPQDTLDKLDPGLLAPVVEAHLRALDAGLRL</sequence>
<comment type="caution">
    <text evidence="2">The sequence shown here is derived from an EMBL/GenBank/DDBJ whole genome shotgun (WGS) entry which is preliminary data.</text>
</comment>
<dbReference type="InterPro" id="IPR007484">
    <property type="entry name" value="Peptidase_M28"/>
</dbReference>
<name>A0A2U2CD24_9RHOB</name>
<feature type="domain" description="Peptidase M28" evidence="1">
    <location>
        <begin position="222"/>
        <end position="379"/>
    </location>
</feature>
<evidence type="ECO:0000313" key="3">
    <source>
        <dbReference type="Proteomes" id="UP000244940"/>
    </source>
</evidence>
<proteinExistence type="predicted"/>
<organism evidence="2 3">
    <name type="scientific">Pararhodobacter marinus</name>
    <dbReference type="NCBI Taxonomy" id="2184063"/>
    <lineage>
        <taxon>Bacteria</taxon>
        <taxon>Pseudomonadati</taxon>
        <taxon>Pseudomonadota</taxon>
        <taxon>Alphaproteobacteria</taxon>
        <taxon>Rhodobacterales</taxon>
        <taxon>Paracoccaceae</taxon>
        <taxon>Pararhodobacter</taxon>
    </lineage>
</organism>
<dbReference type="RefSeq" id="WP_109532896.1">
    <property type="nucleotide sequence ID" value="NZ_QEYD01000004.1"/>
</dbReference>
<dbReference type="AlphaFoldDB" id="A0A2U2CD24"/>
<dbReference type="Gene3D" id="3.50.30.30">
    <property type="match status" value="1"/>
</dbReference>
<dbReference type="OrthoDB" id="975226at2"/>
<reference evidence="2 3" key="1">
    <citation type="submission" date="2018-05" db="EMBL/GenBank/DDBJ databases">
        <title>Pararhodobacter marina sp. nov., isolated from deep-sea water of the Indian Ocean.</title>
        <authorList>
            <person name="Lai Q.Sr."/>
            <person name="Liu X."/>
            <person name="Shao Z."/>
        </authorList>
    </citation>
    <scope>NUCLEOTIDE SEQUENCE [LARGE SCALE GENOMIC DNA]</scope>
    <source>
        <strain evidence="2 3">CIC4N-9</strain>
    </source>
</reference>
<dbReference type="EMBL" id="QEYD01000004">
    <property type="protein sequence ID" value="PWE29783.1"/>
    <property type="molecule type" value="Genomic_DNA"/>
</dbReference>
<accession>A0A2U2CD24</accession>
<dbReference type="GeneID" id="94364945"/>
<protein>
    <recommendedName>
        <fullName evidence="1">Peptidase M28 domain-containing protein</fullName>
    </recommendedName>
</protein>
<evidence type="ECO:0000259" key="1">
    <source>
        <dbReference type="Pfam" id="PF04389"/>
    </source>
</evidence>
<keyword evidence="3" id="KW-1185">Reference proteome</keyword>
<evidence type="ECO:0000313" key="2">
    <source>
        <dbReference type="EMBL" id="PWE29783.1"/>
    </source>
</evidence>
<dbReference type="Pfam" id="PF04389">
    <property type="entry name" value="Peptidase_M28"/>
    <property type="match status" value="1"/>
</dbReference>